<dbReference type="SMART" id="SM00184">
    <property type="entry name" value="RING"/>
    <property type="match status" value="2"/>
</dbReference>
<dbReference type="SUPFAM" id="SSF57850">
    <property type="entry name" value="RING/U-box"/>
    <property type="match status" value="6"/>
</dbReference>
<dbReference type="PANTHER" id="PTHR11685">
    <property type="entry name" value="RBR FAMILY RING FINGER AND IBR DOMAIN-CONTAINING"/>
    <property type="match status" value="1"/>
</dbReference>
<sequence>MGSSFSSSSPSTSMDVSTSFANYYSNRVFDGGEALAASVFQPSDEDYAYATELHLQEVLAPSVFQSSDEDYVYATELHFQEALLSSMIASTAEINHHPQLQRNISTRIHHEEPEIKNETEPAEASRRLQYCMICMDEKPSSEIFQGNTNCTHSYCTECTARYVATKIEENVAMIKCPDVNCTVLIEPHVYRDLIPKDVSERWDKGLCESLIVSSEKVYCPFKDCSAMMVVDDDDAKVTESECPSCHRLFCGQCKVMWHAGIGCEEFQRFGNKKRSLFFKAISTITNKKNKMKRNSDEEDALLIQMAKNKHWRRCPSCKFYVEKDFGCMHISCRNLSTGIKQEEPEIKIENEPNYTKDLEYEVALFASSNSSKDTINHHPQLQRNLSTGIKQEEPEIRIENEPAEPNNTKDLDYQESLFASFDSLTAKINHHPQVQRNLSTSIKQEEPEIKIENEPNYTKDLDYEEALFASLNSSTATIKHHPQLQRNLSTGIKQEEPEIKIENEPAEPSSRLRYCMICMDEKPSSEIFPGNTNCTHSYCTECTVRYVATKIEENVAMIKCPDVDCTVLIEPYTCRDLIPKDVSERWDKGLCESLILSSEKVYCPFEDCPAMMVVDDDDQGSDAKVTETECPSCHRLFCAQCKVTWHAGIGCEEFQRLGNTKKKKSSDEEDDVLIQMAKYKQRMRCPSCKFYVEKVDGCMHIKCRCGYKFCYRCGLASNHFFHVCRIRDR</sequence>
<dbReference type="CDD" id="cd22582">
    <property type="entry name" value="BRcat_RBR_unk"/>
    <property type="match status" value="2"/>
</dbReference>
<evidence type="ECO:0000259" key="15">
    <source>
        <dbReference type="PROSITE" id="PS51873"/>
    </source>
</evidence>
<feature type="domain" description="RING-type" evidence="14">
    <location>
        <begin position="131"/>
        <end position="177"/>
    </location>
</feature>
<dbReference type="InterPro" id="IPR001841">
    <property type="entry name" value="Znf_RING"/>
</dbReference>
<keyword evidence="17" id="KW-1185">Reference proteome</keyword>
<evidence type="ECO:0000256" key="4">
    <source>
        <dbReference type="ARBA" id="ARBA00004906"/>
    </source>
</evidence>
<dbReference type="GO" id="GO:0016567">
    <property type="term" value="P:protein ubiquitination"/>
    <property type="evidence" value="ECO:0007669"/>
    <property type="project" value="InterPro"/>
</dbReference>
<dbReference type="SMART" id="SM00647">
    <property type="entry name" value="IBR"/>
    <property type="match status" value="3"/>
</dbReference>
<evidence type="ECO:0000313" key="17">
    <source>
        <dbReference type="Proteomes" id="UP000836841"/>
    </source>
</evidence>
<dbReference type="InterPro" id="IPR013083">
    <property type="entry name" value="Znf_RING/FYVE/PHD"/>
</dbReference>
<keyword evidence="8" id="KW-0479">Metal-binding</keyword>
<feature type="domain" description="RING-type" evidence="15">
    <location>
        <begin position="511"/>
        <end position="729"/>
    </location>
</feature>
<proteinExistence type="inferred from homology"/>
<dbReference type="GO" id="GO:0061630">
    <property type="term" value="F:ubiquitin protein ligase activity"/>
    <property type="evidence" value="ECO:0007669"/>
    <property type="project" value="UniProtKB-EC"/>
</dbReference>
<evidence type="ECO:0000256" key="2">
    <source>
        <dbReference type="ARBA" id="ARBA00001947"/>
    </source>
</evidence>
<comment type="catalytic activity">
    <reaction evidence="1">
        <text>[E2 ubiquitin-conjugating enzyme]-S-ubiquitinyl-L-cysteine + [acceptor protein]-L-lysine = [E2 ubiquitin-conjugating enzyme]-L-cysteine + [acceptor protein]-N(6)-ubiquitinyl-L-lysine.</text>
        <dbReference type="EC" id="2.3.2.31"/>
    </reaction>
</comment>
<evidence type="ECO:0000256" key="7">
    <source>
        <dbReference type="ARBA" id="ARBA00022679"/>
    </source>
</evidence>
<keyword evidence="11" id="KW-0833">Ubl conjugation pathway</keyword>
<dbReference type="InterPro" id="IPR002867">
    <property type="entry name" value="IBR_dom"/>
</dbReference>
<keyword evidence="10 13" id="KW-0863">Zinc-finger</keyword>
<evidence type="ECO:0000256" key="12">
    <source>
        <dbReference type="ARBA" id="ARBA00022833"/>
    </source>
</evidence>
<dbReference type="Pfam" id="PF01485">
    <property type="entry name" value="IBR"/>
    <property type="match status" value="3"/>
</dbReference>
<gene>
    <name evidence="16" type="ORF">TAV2_LOCUS10021</name>
</gene>
<evidence type="ECO:0000256" key="9">
    <source>
        <dbReference type="ARBA" id="ARBA00022737"/>
    </source>
</evidence>
<keyword evidence="9" id="KW-0677">Repeat</keyword>
<keyword evidence="7" id="KW-0808">Transferase</keyword>
<dbReference type="InterPro" id="IPR031127">
    <property type="entry name" value="E3_UB_ligase_RBR"/>
</dbReference>
<comment type="similarity">
    <text evidence="5">Belongs to the RBR family. Ariadne subfamily.</text>
</comment>
<keyword evidence="12" id="KW-0862">Zinc</keyword>
<evidence type="ECO:0000256" key="10">
    <source>
        <dbReference type="ARBA" id="ARBA00022771"/>
    </source>
</evidence>
<evidence type="ECO:0000256" key="11">
    <source>
        <dbReference type="ARBA" id="ARBA00022786"/>
    </source>
</evidence>
<dbReference type="AlphaFoldDB" id="A0AAU9S3J7"/>
<comment type="cofactor">
    <cofactor evidence="2">
        <name>Zn(2+)</name>
        <dbReference type="ChEBI" id="CHEBI:29105"/>
    </cofactor>
</comment>
<dbReference type="FunFam" id="3.30.40.10:FF:000230">
    <property type="entry name" value="RBR-type E3 ubiquitin transferase"/>
    <property type="match status" value="2"/>
</dbReference>
<dbReference type="PROSITE" id="PS51873">
    <property type="entry name" value="TRIAD"/>
    <property type="match status" value="2"/>
</dbReference>
<dbReference type="Gene3D" id="3.30.40.10">
    <property type="entry name" value="Zinc/RING finger domain, C3HC4 (zinc finger)"/>
    <property type="match status" value="2"/>
</dbReference>
<dbReference type="EC" id="2.3.2.31" evidence="6"/>
<accession>A0AAU9S3J7</accession>
<comment type="pathway">
    <text evidence="4">Protein modification; protein ubiquitination.</text>
</comment>
<evidence type="ECO:0000256" key="6">
    <source>
        <dbReference type="ARBA" id="ARBA00012251"/>
    </source>
</evidence>
<evidence type="ECO:0000313" key="16">
    <source>
        <dbReference type="EMBL" id="CAH2053733.1"/>
    </source>
</evidence>
<protein>
    <recommendedName>
        <fullName evidence="6">RBR-type E3 ubiquitin transferase</fullName>
        <ecNumber evidence="6">2.3.2.31</ecNumber>
    </recommendedName>
</protein>
<dbReference type="CDD" id="cd22584">
    <property type="entry name" value="Rcat_RBR_unk"/>
    <property type="match status" value="1"/>
</dbReference>
<feature type="domain" description="RING-type" evidence="14">
    <location>
        <begin position="515"/>
        <end position="561"/>
    </location>
</feature>
<organism evidence="16 17">
    <name type="scientific">Thlaspi arvense</name>
    <name type="common">Field penny-cress</name>
    <dbReference type="NCBI Taxonomy" id="13288"/>
    <lineage>
        <taxon>Eukaryota</taxon>
        <taxon>Viridiplantae</taxon>
        <taxon>Streptophyta</taxon>
        <taxon>Embryophyta</taxon>
        <taxon>Tracheophyta</taxon>
        <taxon>Spermatophyta</taxon>
        <taxon>Magnoliopsida</taxon>
        <taxon>eudicotyledons</taxon>
        <taxon>Gunneridae</taxon>
        <taxon>Pentapetalae</taxon>
        <taxon>rosids</taxon>
        <taxon>malvids</taxon>
        <taxon>Brassicales</taxon>
        <taxon>Brassicaceae</taxon>
        <taxon>Thlaspideae</taxon>
        <taxon>Thlaspi</taxon>
    </lineage>
</organism>
<dbReference type="EMBL" id="OU466859">
    <property type="protein sequence ID" value="CAH2053733.1"/>
    <property type="molecule type" value="Genomic_DNA"/>
</dbReference>
<dbReference type="InterPro" id="IPR044066">
    <property type="entry name" value="TRIAD_supradom"/>
</dbReference>
<comment type="function">
    <text evidence="3">Might act as an E3 ubiquitin-protein ligase, or as part of E3 complex, which accepts ubiquitin from specific E2 ubiquitin-conjugating enzymes and then transfers it to substrates.</text>
</comment>
<dbReference type="GO" id="GO:0008270">
    <property type="term" value="F:zinc ion binding"/>
    <property type="evidence" value="ECO:0007669"/>
    <property type="project" value="UniProtKB-KW"/>
</dbReference>
<evidence type="ECO:0000256" key="1">
    <source>
        <dbReference type="ARBA" id="ARBA00001798"/>
    </source>
</evidence>
<evidence type="ECO:0000256" key="8">
    <source>
        <dbReference type="ARBA" id="ARBA00022723"/>
    </source>
</evidence>
<evidence type="ECO:0000256" key="13">
    <source>
        <dbReference type="PROSITE-ProRule" id="PRU00175"/>
    </source>
</evidence>
<evidence type="ECO:0000256" key="3">
    <source>
        <dbReference type="ARBA" id="ARBA00003976"/>
    </source>
</evidence>
<reference evidence="16 17" key="1">
    <citation type="submission" date="2022-03" db="EMBL/GenBank/DDBJ databases">
        <authorList>
            <person name="Nunn A."/>
            <person name="Chopra R."/>
            <person name="Nunn A."/>
            <person name="Contreras Garrido A."/>
        </authorList>
    </citation>
    <scope>NUCLEOTIDE SEQUENCE [LARGE SCALE GENOMIC DNA]</scope>
</reference>
<dbReference type="Proteomes" id="UP000836841">
    <property type="component" value="Chromosome 3"/>
</dbReference>
<evidence type="ECO:0000259" key="14">
    <source>
        <dbReference type="PROSITE" id="PS50089"/>
    </source>
</evidence>
<name>A0AAU9S3J7_THLAR</name>
<evidence type="ECO:0000256" key="5">
    <source>
        <dbReference type="ARBA" id="ARBA00005884"/>
    </source>
</evidence>
<feature type="domain" description="RING-type" evidence="15">
    <location>
        <begin position="127"/>
        <end position="371"/>
    </location>
</feature>
<dbReference type="Gene3D" id="1.20.120.1750">
    <property type="match status" value="2"/>
</dbReference>
<dbReference type="PROSITE" id="PS50089">
    <property type="entry name" value="ZF_RING_2"/>
    <property type="match status" value="2"/>
</dbReference>